<feature type="domain" description="AB hydrolase-1" evidence="1">
    <location>
        <begin position="12"/>
        <end position="235"/>
    </location>
</feature>
<protein>
    <submittedName>
        <fullName evidence="2">Alpha/beta hydrolase</fullName>
    </submittedName>
</protein>
<proteinExistence type="predicted"/>
<dbReference type="Gene3D" id="3.40.50.1820">
    <property type="entry name" value="alpha/beta hydrolase"/>
    <property type="match status" value="1"/>
</dbReference>
<dbReference type="EMBL" id="QZFU01000035">
    <property type="protein sequence ID" value="RJO71225.1"/>
    <property type="molecule type" value="Genomic_DNA"/>
</dbReference>
<dbReference type="OrthoDB" id="63519at2"/>
<dbReference type="Pfam" id="PF12697">
    <property type="entry name" value="Abhydrolase_6"/>
    <property type="match status" value="1"/>
</dbReference>
<dbReference type="PANTHER" id="PTHR43194">
    <property type="entry name" value="HYDROLASE ALPHA/BETA FOLD FAMILY"/>
    <property type="match status" value="1"/>
</dbReference>
<dbReference type="InterPro" id="IPR050228">
    <property type="entry name" value="Carboxylesterase_BioH"/>
</dbReference>
<name>A0A3A4KNN0_9NOCA</name>
<evidence type="ECO:0000313" key="3">
    <source>
        <dbReference type="Proteomes" id="UP000266677"/>
    </source>
</evidence>
<comment type="caution">
    <text evidence="2">The sequence shown here is derived from an EMBL/GenBank/DDBJ whole genome shotgun (WGS) entry which is preliminary data.</text>
</comment>
<dbReference type="RefSeq" id="WP_120043593.1">
    <property type="nucleotide sequence ID" value="NZ_QZFU01000035.1"/>
</dbReference>
<evidence type="ECO:0000313" key="2">
    <source>
        <dbReference type="EMBL" id="RJO71225.1"/>
    </source>
</evidence>
<accession>A0A3A4KNN0</accession>
<dbReference type="AlphaFoldDB" id="A0A3A4KNN0"/>
<dbReference type="Proteomes" id="UP000266677">
    <property type="component" value="Unassembled WGS sequence"/>
</dbReference>
<dbReference type="SUPFAM" id="SSF53474">
    <property type="entry name" value="alpha/beta-Hydrolases"/>
    <property type="match status" value="1"/>
</dbReference>
<dbReference type="InterPro" id="IPR000073">
    <property type="entry name" value="AB_hydrolase_1"/>
</dbReference>
<reference evidence="2 3" key="1">
    <citation type="submission" date="2018-09" db="EMBL/GenBank/DDBJ databases">
        <title>YIM PH21274 draft genome.</title>
        <authorList>
            <person name="Miao C."/>
        </authorList>
    </citation>
    <scope>NUCLEOTIDE SEQUENCE [LARGE SCALE GENOMIC DNA]</scope>
    <source>
        <strain evidence="2 3">YIM PH 21724</strain>
    </source>
</reference>
<dbReference type="PANTHER" id="PTHR43194:SF5">
    <property type="entry name" value="PIMELOYL-[ACYL-CARRIER PROTEIN] METHYL ESTER ESTERASE"/>
    <property type="match status" value="1"/>
</dbReference>
<evidence type="ECO:0000259" key="1">
    <source>
        <dbReference type="Pfam" id="PF12697"/>
    </source>
</evidence>
<sequence>MLFEQGGAGRPILLLHGLMGSARTWGDHIDWLRGYGRVYTFDAAGHGRPAPEQLTTEAFVADLAEATAGIAEPMVLIGHSMGALHGWVFAAHHPDRVRALVVEDIAPDFRGRTARDWAAMIEAWPQPFPDADAVLDYFGPVAGRYFLNSFTLGPDGYRLHGSVATFRAISEEWGSREFWREWRSLRMPVLLLEGEHSITPPGQMREMARVHPDAEYVLVPDSGHLVHDDQPARYRQVVERFLRRV</sequence>
<keyword evidence="3" id="KW-1185">Reference proteome</keyword>
<organism evidence="2 3">
    <name type="scientific">Nocardia panacis</name>
    <dbReference type="NCBI Taxonomy" id="2340916"/>
    <lineage>
        <taxon>Bacteria</taxon>
        <taxon>Bacillati</taxon>
        <taxon>Actinomycetota</taxon>
        <taxon>Actinomycetes</taxon>
        <taxon>Mycobacteriales</taxon>
        <taxon>Nocardiaceae</taxon>
        <taxon>Nocardia</taxon>
    </lineage>
</organism>
<dbReference type="InterPro" id="IPR029058">
    <property type="entry name" value="AB_hydrolase_fold"/>
</dbReference>
<gene>
    <name evidence="2" type="ORF">D5S18_25275</name>
</gene>
<keyword evidence="2" id="KW-0378">Hydrolase</keyword>
<dbReference type="GO" id="GO:0016787">
    <property type="term" value="F:hydrolase activity"/>
    <property type="evidence" value="ECO:0007669"/>
    <property type="project" value="UniProtKB-KW"/>
</dbReference>